<keyword evidence="2 4" id="KW-0863">Zinc-finger</keyword>
<dbReference type="PROSITE" id="PS50089">
    <property type="entry name" value="ZF_RING_2"/>
    <property type="match status" value="1"/>
</dbReference>
<dbReference type="PANTHER" id="PTHR15315">
    <property type="entry name" value="RING FINGER PROTEIN 41, 151"/>
    <property type="match status" value="1"/>
</dbReference>
<dbReference type="PANTHER" id="PTHR15315:SF89">
    <property type="entry name" value="OS01G0104100 PROTEIN"/>
    <property type="match status" value="1"/>
</dbReference>
<keyword evidence="1" id="KW-0479">Metal-binding</keyword>
<protein>
    <submittedName>
        <fullName evidence="7">Protein NCA1-like protein</fullName>
    </submittedName>
</protein>
<dbReference type="GO" id="GO:0061630">
    <property type="term" value="F:ubiquitin protein ligase activity"/>
    <property type="evidence" value="ECO:0007669"/>
    <property type="project" value="TreeGrafter"/>
</dbReference>
<dbReference type="GO" id="GO:0008270">
    <property type="term" value="F:zinc ion binding"/>
    <property type="evidence" value="ECO:0007669"/>
    <property type="project" value="UniProtKB-KW"/>
</dbReference>
<dbReference type="EMBL" id="JABFOF010000011">
    <property type="protein sequence ID" value="KAG2372061.1"/>
    <property type="molecule type" value="Genomic_DNA"/>
</dbReference>
<proteinExistence type="predicted"/>
<comment type="caution">
    <text evidence="7">The sequence shown here is derived from an EMBL/GenBank/DDBJ whole genome shotgun (WGS) entry which is preliminary data.</text>
</comment>
<keyword evidence="3" id="KW-0862">Zinc</keyword>
<dbReference type="GO" id="GO:0016567">
    <property type="term" value="P:protein ubiquitination"/>
    <property type="evidence" value="ECO:0007669"/>
    <property type="project" value="TreeGrafter"/>
</dbReference>
<dbReference type="Proteomes" id="UP000743370">
    <property type="component" value="Unassembled WGS sequence"/>
</dbReference>
<dbReference type="InterPro" id="IPR001841">
    <property type="entry name" value="Znf_RING"/>
</dbReference>
<evidence type="ECO:0000256" key="2">
    <source>
        <dbReference type="ARBA" id="ARBA00022771"/>
    </source>
</evidence>
<reference evidence="7 8" key="1">
    <citation type="submission" date="2020-05" db="EMBL/GenBank/DDBJ databases">
        <title>Vigna angularis (adzuki bean) Var. LongXiaoDou No. 4 denovo assembly.</title>
        <authorList>
            <person name="Xiang H."/>
        </authorList>
    </citation>
    <scope>NUCLEOTIDE SEQUENCE [LARGE SCALE GENOMIC DNA]</scope>
    <source>
        <tissue evidence="7">Leaf</tissue>
    </source>
</reference>
<evidence type="ECO:0000259" key="6">
    <source>
        <dbReference type="PROSITE" id="PS50089"/>
    </source>
</evidence>
<dbReference type="Gene3D" id="1.25.40.10">
    <property type="entry name" value="Tetratricopeptide repeat domain"/>
    <property type="match status" value="1"/>
</dbReference>
<dbReference type="SUPFAM" id="SSF48452">
    <property type="entry name" value="TPR-like"/>
    <property type="match status" value="1"/>
</dbReference>
<evidence type="ECO:0000256" key="3">
    <source>
        <dbReference type="ARBA" id="ARBA00022833"/>
    </source>
</evidence>
<dbReference type="GO" id="GO:0005737">
    <property type="term" value="C:cytoplasm"/>
    <property type="evidence" value="ECO:0007669"/>
    <property type="project" value="UniProtKB-ARBA"/>
</dbReference>
<dbReference type="SUPFAM" id="SSF57850">
    <property type="entry name" value="RING/U-box"/>
    <property type="match status" value="1"/>
</dbReference>
<dbReference type="InterPro" id="IPR013083">
    <property type="entry name" value="Znf_RING/FYVE/PHD"/>
</dbReference>
<dbReference type="InterPro" id="IPR017907">
    <property type="entry name" value="Znf_RING_CS"/>
</dbReference>
<dbReference type="InterPro" id="IPR011990">
    <property type="entry name" value="TPR-like_helical_dom_sf"/>
</dbReference>
<evidence type="ECO:0000313" key="8">
    <source>
        <dbReference type="Proteomes" id="UP000743370"/>
    </source>
</evidence>
<organism evidence="7 8">
    <name type="scientific">Phaseolus angularis</name>
    <name type="common">Azuki bean</name>
    <name type="synonym">Vigna angularis</name>
    <dbReference type="NCBI Taxonomy" id="3914"/>
    <lineage>
        <taxon>Eukaryota</taxon>
        <taxon>Viridiplantae</taxon>
        <taxon>Streptophyta</taxon>
        <taxon>Embryophyta</taxon>
        <taxon>Tracheophyta</taxon>
        <taxon>Spermatophyta</taxon>
        <taxon>Magnoliopsida</taxon>
        <taxon>eudicotyledons</taxon>
        <taxon>Gunneridae</taxon>
        <taxon>Pentapetalae</taxon>
        <taxon>rosids</taxon>
        <taxon>fabids</taxon>
        <taxon>Fabales</taxon>
        <taxon>Fabaceae</taxon>
        <taxon>Papilionoideae</taxon>
        <taxon>50 kb inversion clade</taxon>
        <taxon>NPAAA clade</taxon>
        <taxon>indigoferoid/millettioid clade</taxon>
        <taxon>Phaseoleae</taxon>
        <taxon>Vigna</taxon>
    </lineage>
</organism>
<evidence type="ECO:0000256" key="1">
    <source>
        <dbReference type="ARBA" id="ARBA00022723"/>
    </source>
</evidence>
<evidence type="ECO:0000256" key="4">
    <source>
        <dbReference type="PROSITE-ProRule" id="PRU00175"/>
    </source>
</evidence>
<sequence length="407" mass="44579">MNMTPVCPFVKAARPDDNNASKKSGDNSMKHQVESDSKVKKEANDSASASPKCPFGYDSQSFKIGPLSCTVCQALLFDTSKCVPCSHVFCKSCISRFKDCPLCGADIVKIEPDANLQGVVDRFIEGHARIKRSVSSDKGEEATESKQVIYEDVSLERGSFLVQQAMRAFRAQNLESAKSRLNLCAEDIRDQLEKVGNTSELCSQLGAVLGMLGDCCILITTVCSLVLDSFSLPRMDAPVAAHYSVSLNLSSQLHHSRAMGDASSAVSYFEESVQFLSKLPKDDMEITHTLSVSLNKIGDLKYYDGDLQAARSYYFKSLDVRRDVVNQNSKVPSQVLDVAVSLAKVADVDRNLGEEKLATDGFQEAIDLLESLTLKSEASGLEQRRQSVLDFLRGQLPDKQEQAEATV</sequence>
<evidence type="ECO:0000256" key="5">
    <source>
        <dbReference type="SAM" id="MobiDB-lite"/>
    </source>
</evidence>
<feature type="compositionally biased region" description="Basic and acidic residues" evidence="5">
    <location>
        <begin position="13"/>
        <end position="44"/>
    </location>
</feature>
<dbReference type="SMART" id="SM00184">
    <property type="entry name" value="RING"/>
    <property type="match status" value="1"/>
</dbReference>
<dbReference type="Gene3D" id="3.30.40.10">
    <property type="entry name" value="Zinc/RING finger domain, C3HC4 (zinc finger)"/>
    <property type="match status" value="1"/>
</dbReference>
<gene>
    <name evidence="7" type="ORF">HKW66_Vig0210710</name>
</gene>
<dbReference type="PROSITE" id="PS00518">
    <property type="entry name" value="ZF_RING_1"/>
    <property type="match status" value="1"/>
</dbReference>
<dbReference type="AlphaFoldDB" id="A0A8T0JII0"/>
<name>A0A8T0JII0_PHAAN</name>
<feature type="region of interest" description="Disordered" evidence="5">
    <location>
        <begin position="1"/>
        <end position="52"/>
    </location>
</feature>
<evidence type="ECO:0000313" key="7">
    <source>
        <dbReference type="EMBL" id="KAG2372061.1"/>
    </source>
</evidence>
<accession>A0A8T0JII0</accession>
<feature type="domain" description="RING-type" evidence="6">
    <location>
        <begin position="69"/>
        <end position="103"/>
    </location>
</feature>